<proteinExistence type="predicted"/>
<sequence>MMSASVATGASLKAHDRQPDAARMETGRRLSISPDADDQDSSFDFEDELQQELENEMTASYSNLFSDDGEDDGDSRSATGVSFAGGLDADTFSDDGDGSAPDDNEDRDAEDSEASDEDDDEVDEDDNVGADGDNVAANGHGDLFGSHSIADSDDEEDLDLDFEDPPDSSARPATNGTHARLDHDSASDDEFEAVDFDLDMLHAELESGLHGPSAAAVPTMDSAPTSPRKRKRYSVHIGDIDLLGRYGDERPSLTIHLFDSHFRFEGQEGVFLYNGPMRFFFDALNEGKIPVDLVDVLALVNCRYFDGCLIVEVRDHRRPVQELRSRRQRGSDLFTWPAVGDAQAATLKRYAMSLPGPDPPQGPLPDPSSMAAAAAAREAAAADAVAQIDRPTSAECVKIYKKVMRPTPETVHLDLLLAVERSRAKLSQEDMLSMEGMILLAVEQPLDLEPDFQISRLSNATRYVEYGHLLPRQRRKYNSAEIEAERAEREEKMKLLTLMDDRSSRDFQPSFTRVSQVNEWRQKKLGGDAEVYPAALPPMGAGKKTVAKKGRSQMSTLPDGRRTIRTLRYIQTATSGPVHTTFHVMELPESQSLQGVLRWGSLPDSAVNGGTRVFTFPNESIMRMHIDNLKLLLGIENNRLIYDSAYPHGQPTAGPPPIPSLSPPAGAVATASASPSAGSTPMSP</sequence>
<name>A0ACC1KX08_9FUNG</name>
<protein>
    <submittedName>
        <fullName evidence="1">Transcription factor spt20</fullName>
    </submittedName>
</protein>
<evidence type="ECO:0000313" key="2">
    <source>
        <dbReference type="Proteomes" id="UP001140087"/>
    </source>
</evidence>
<organism evidence="1 2">
    <name type="scientific">Coemansia helicoidea</name>
    <dbReference type="NCBI Taxonomy" id="1286919"/>
    <lineage>
        <taxon>Eukaryota</taxon>
        <taxon>Fungi</taxon>
        <taxon>Fungi incertae sedis</taxon>
        <taxon>Zoopagomycota</taxon>
        <taxon>Kickxellomycotina</taxon>
        <taxon>Kickxellomycetes</taxon>
        <taxon>Kickxellales</taxon>
        <taxon>Kickxellaceae</taxon>
        <taxon>Coemansia</taxon>
    </lineage>
</organism>
<dbReference type="Proteomes" id="UP001140087">
    <property type="component" value="Unassembled WGS sequence"/>
</dbReference>
<evidence type="ECO:0000313" key="1">
    <source>
        <dbReference type="EMBL" id="KAJ2796674.1"/>
    </source>
</evidence>
<accession>A0ACC1KX08</accession>
<dbReference type="EMBL" id="JANBUN010001801">
    <property type="protein sequence ID" value="KAJ2796674.1"/>
    <property type="molecule type" value="Genomic_DNA"/>
</dbReference>
<reference evidence="1" key="1">
    <citation type="submission" date="2022-07" db="EMBL/GenBank/DDBJ databases">
        <title>Phylogenomic reconstructions and comparative analyses of Kickxellomycotina fungi.</title>
        <authorList>
            <person name="Reynolds N.K."/>
            <person name="Stajich J.E."/>
            <person name="Barry K."/>
            <person name="Grigoriev I.V."/>
            <person name="Crous P."/>
            <person name="Smith M.E."/>
        </authorList>
    </citation>
    <scope>NUCLEOTIDE SEQUENCE</scope>
    <source>
        <strain evidence="1">BCRC 34780</strain>
    </source>
</reference>
<comment type="caution">
    <text evidence="1">The sequence shown here is derived from an EMBL/GenBank/DDBJ whole genome shotgun (WGS) entry which is preliminary data.</text>
</comment>
<gene>
    <name evidence="1" type="primary">SPT20</name>
    <name evidence="1" type="ORF">H4R21_004620</name>
</gene>
<feature type="non-terminal residue" evidence="1">
    <location>
        <position position="684"/>
    </location>
</feature>
<keyword evidence="2" id="KW-1185">Reference proteome</keyword>